<dbReference type="KEGG" id="reo:HUE58_02280"/>
<feature type="compositionally biased region" description="Low complexity" evidence="4">
    <location>
        <begin position="123"/>
        <end position="142"/>
    </location>
</feature>
<keyword evidence="6" id="KW-1185">Reference proteome</keyword>
<evidence type="ECO:0000256" key="1">
    <source>
        <dbReference type="ARBA" id="ARBA00023125"/>
    </source>
</evidence>
<evidence type="ECO:0000313" key="5">
    <source>
        <dbReference type="EMBL" id="QKQ24012.1"/>
    </source>
</evidence>
<dbReference type="EMBL" id="CP054490">
    <property type="protein sequence ID" value="QKQ24012.1"/>
    <property type="molecule type" value="Genomic_DNA"/>
</dbReference>
<dbReference type="PANTHER" id="PTHR10302">
    <property type="entry name" value="SINGLE-STRANDED DNA-BINDING PROTEIN"/>
    <property type="match status" value="1"/>
</dbReference>
<organism evidence="5 6">
    <name type="scientific">Candidatus Ruthia endofausta</name>
    <dbReference type="NCBI Taxonomy" id="2738852"/>
    <lineage>
        <taxon>Bacteria</taxon>
        <taxon>Pseudomonadati</taxon>
        <taxon>Pseudomonadota</taxon>
        <taxon>Gammaproteobacteria</taxon>
        <taxon>Candidatus Pseudothioglobaceae</taxon>
        <taxon>Candidatus Ruthturnera</taxon>
    </lineage>
</organism>
<sequence>MAGINKVILIGNLGQDVELKYTSNGRAVTTLSVATSESWTDKNTGKKVDKTEWHQVSLFGKLAEIAGQYLHKGSKVYVEGSLRTRKWQDQTGADRYTTGIVVSGFNGTLQMLDRRDNADMDDAPQPQQSAPAAPVQQQAAAAPISDPIAPVDNSRFDDDIPF</sequence>
<comment type="caution">
    <text evidence="2">Lacks conserved residue(s) required for the propagation of feature annotation.</text>
</comment>
<reference evidence="5 6" key="1">
    <citation type="submission" date="2020-05" db="EMBL/GenBank/DDBJ databases">
        <title>Horizontal transmission and recombination maintain forever young bacterial symbiont genomes.</title>
        <authorList>
            <person name="Russell S.L."/>
            <person name="Pepper-Tunick E."/>
            <person name="Svedberg J."/>
            <person name="Byrne A."/>
            <person name="Ruelas Castillo J."/>
            <person name="Vollmers C."/>
            <person name="Beinart R.A."/>
            <person name="Corbett-Detig R."/>
        </authorList>
    </citation>
    <scope>NUCLEOTIDE SEQUENCE [LARGE SCALE GENOMIC DNA]</scope>
    <source>
        <strain evidence="5">JDF_Ridge</strain>
    </source>
</reference>
<dbReference type="PANTHER" id="PTHR10302:SF27">
    <property type="entry name" value="SINGLE-STRANDED DNA-BINDING PROTEIN"/>
    <property type="match status" value="1"/>
</dbReference>
<keyword evidence="2" id="KW-0235">DNA replication</keyword>
<dbReference type="HAMAP" id="MF_00984">
    <property type="entry name" value="SSB"/>
    <property type="match status" value="1"/>
</dbReference>
<proteinExistence type="inferred from homology"/>
<dbReference type="Pfam" id="PF00436">
    <property type="entry name" value="SSB"/>
    <property type="match status" value="1"/>
</dbReference>
<dbReference type="GO" id="GO:0003697">
    <property type="term" value="F:single-stranded DNA binding"/>
    <property type="evidence" value="ECO:0007669"/>
    <property type="project" value="UniProtKB-UniRule"/>
</dbReference>
<evidence type="ECO:0000256" key="3">
    <source>
        <dbReference type="PIRNR" id="PIRNR002070"/>
    </source>
</evidence>
<dbReference type="GO" id="GO:0006310">
    <property type="term" value="P:DNA recombination"/>
    <property type="evidence" value="ECO:0007669"/>
    <property type="project" value="UniProtKB-UniRule"/>
</dbReference>
<dbReference type="InterPro" id="IPR012340">
    <property type="entry name" value="NA-bd_OB-fold"/>
</dbReference>
<keyword evidence="2" id="KW-0234">DNA repair</keyword>
<dbReference type="RefSeq" id="WP_174605451.1">
    <property type="nucleotide sequence ID" value="NZ_CP054490.1"/>
</dbReference>
<protein>
    <recommendedName>
        <fullName evidence="2 3">Single-stranded DNA-binding protein</fullName>
        <shortName evidence="2">SSB</shortName>
    </recommendedName>
</protein>
<dbReference type="Gene3D" id="2.40.50.140">
    <property type="entry name" value="Nucleic acid-binding proteins"/>
    <property type="match status" value="1"/>
</dbReference>
<evidence type="ECO:0000256" key="2">
    <source>
        <dbReference type="HAMAP-Rule" id="MF_00984"/>
    </source>
</evidence>
<dbReference type="AlphaFoldDB" id="A0A6N0HNR9"/>
<dbReference type="NCBIfam" id="TIGR00621">
    <property type="entry name" value="ssb"/>
    <property type="match status" value="1"/>
</dbReference>
<dbReference type="InterPro" id="IPR000424">
    <property type="entry name" value="Primosome_PriB/ssb"/>
</dbReference>
<dbReference type="GO" id="GO:0009295">
    <property type="term" value="C:nucleoid"/>
    <property type="evidence" value="ECO:0007669"/>
    <property type="project" value="TreeGrafter"/>
</dbReference>
<dbReference type="GO" id="GO:0006281">
    <property type="term" value="P:DNA repair"/>
    <property type="evidence" value="ECO:0007669"/>
    <property type="project" value="UniProtKB-UniRule"/>
</dbReference>
<dbReference type="CDD" id="cd04496">
    <property type="entry name" value="SSB_OBF"/>
    <property type="match status" value="1"/>
</dbReference>
<name>A0A6N0HNR9_9GAMM</name>
<accession>A0A6N0HNR9</accession>
<gene>
    <name evidence="5" type="primary">ssb</name>
    <name evidence="5" type="ORF">HUE58_02280</name>
</gene>
<keyword evidence="2" id="KW-0227">DNA damage</keyword>
<feature type="region of interest" description="Disordered" evidence="4">
    <location>
        <begin position="117"/>
        <end position="162"/>
    </location>
</feature>
<dbReference type="GO" id="GO:0006260">
    <property type="term" value="P:DNA replication"/>
    <property type="evidence" value="ECO:0007669"/>
    <property type="project" value="UniProtKB-UniRule"/>
</dbReference>
<feature type="short sequence motif" description="Important for interaction with partner proteins" evidence="2">
    <location>
        <begin position="157"/>
        <end position="162"/>
    </location>
</feature>
<comment type="subunit">
    <text evidence="2">Homotetramer.</text>
</comment>
<dbReference type="InterPro" id="IPR011344">
    <property type="entry name" value="ssDNA-bd"/>
</dbReference>
<dbReference type="PROSITE" id="PS50935">
    <property type="entry name" value="SSB"/>
    <property type="match status" value="1"/>
</dbReference>
<evidence type="ECO:0000256" key="4">
    <source>
        <dbReference type="SAM" id="MobiDB-lite"/>
    </source>
</evidence>
<keyword evidence="2" id="KW-0233">DNA recombination</keyword>
<dbReference type="SUPFAM" id="SSF50249">
    <property type="entry name" value="Nucleic acid-binding proteins"/>
    <property type="match status" value="1"/>
</dbReference>
<dbReference type="Proteomes" id="UP000509429">
    <property type="component" value="Chromosome"/>
</dbReference>
<comment type="function">
    <text evidence="2">Plays an important role in DNA replication, recombination and repair. Binds to ssDNA and to an array of partner proteins to recruit them to their sites of action during DNA metabolism.</text>
</comment>
<dbReference type="PIRSF" id="PIRSF002070">
    <property type="entry name" value="SSB"/>
    <property type="match status" value="1"/>
</dbReference>
<keyword evidence="1 2" id="KW-0238">DNA-binding</keyword>
<evidence type="ECO:0000313" key="6">
    <source>
        <dbReference type="Proteomes" id="UP000509429"/>
    </source>
</evidence>